<sequence length="129" mass="14602">MFATRLTRNFFGTLRSNMEAKLEAIPLYILIKVYGPVKDGVEPSKHIVRGYSRAQWHNDIYEEVAPGIQGLGLDTECIGGGRIEHLPEKKKLKVYGYSTGFGKADHSISRDILKTKYSDYEIEISDEGY</sequence>
<proteinExistence type="inferred from homology"/>
<dbReference type="SUPFAM" id="SSF143724">
    <property type="entry name" value="PHP14-like"/>
    <property type="match status" value="1"/>
</dbReference>
<comment type="function">
    <text evidence="1">JanA and janB regulate somatic sex differentiation.</text>
</comment>
<keyword evidence="3" id="KW-0221">Differentiation</keyword>
<evidence type="ECO:0000256" key="3">
    <source>
        <dbReference type="ARBA" id="ARBA00022782"/>
    </source>
</evidence>
<reference evidence="7" key="1">
    <citation type="submission" date="2013-02" db="EMBL/GenBank/DDBJ databases">
        <authorList>
            <person name="Hughes D."/>
        </authorList>
    </citation>
    <scope>NUCLEOTIDE SEQUENCE</scope>
    <source>
        <strain>Durham</strain>
        <strain evidence="7">NC isolate 2 -- Noor lab</strain>
    </source>
</reference>
<feature type="active site" description="Proton acceptor" evidence="5">
    <location>
        <position position="57"/>
    </location>
</feature>
<dbReference type="Proteomes" id="UP000015102">
    <property type="component" value="Unassembled WGS sequence"/>
</dbReference>
<dbReference type="GO" id="GO:0007548">
    <property type="term" value="P:sex differentiation"/>
    <property type="evidence" value="ECO:0007669"/>
    <property type="project" value="UniProtKB-KW"/>
</dbReference>
<dbReference type="EMBL" id="CAQQ02149196">
    <property type="status" value="NOT_ANNOTATED_CDS"/>
    <property type="molecule type" value="Genomic_DNA"/>
</dbReference>
<evidence type="ECO:0000313" key="6">
    <source>
        <dbReference type="EnsemblMetazoa" id="MESCA006855-PA"/>
    </source>
</evidence>
<organism evidence="6 7">
    <name type="scientific">Megaselia scalaris</name>
    <name type="common">Humpbacked fly</name>
    <name type="synonym">Phora scalaris</name>
    <dbReference type="NCBI Taxonomy" id="36166"/>
    <lineage>
        <taxon>Eukaryota</taxon>
        <taxon>Metazoa</taxon>
        <taxon>Ecdysozoa</taxon>
        <taxon>Arthropoda</taxon>
        <taxon>Hexapoda</taxon>
        <taxon>Insecta</taxon>
        <taxon>Pterygota</taxon>
        <taxon>Neoptera</taxon>
        <taxon>Endopterygota</taxon>
        <taxon>Diptera</taxon>
        <taxon>Brachycera</taxon>
        <taxon>Muscomorpha</taxon>
        <taxon>Platypezoidea</taxon>
        <taxon>Phoridae</taxon>
        <taxon>Megaseliini</taxon>
        <taxon>Megaselia</taxon>
    </lineage>
</organism>
<protein>
    <recommendedName>
        <fullName evidence="8">Sex-regulated protein janus-A</fullName>
    </recommendedName>
</protein>
<dbReference type="GO" id="GO:0005829">
    <property type="term" value="C:cytosol"/>
    <property type="evidence" value="ECO:0007669"/>
    <property type="project" value="TreeGrafter"/>
</dbReference>
<name>T1GT35_MEGSC</name>
<dbReference type="HOGENOM" id="CLU_120717_0_0_1"/>
<keyword evidence="4" id="KW-0726">Sexual differentiation</keyword>
<evidence type="ECO:0000256" key="1">
    <source>
        <dbReference type="ARBA" id="ARBA00002508"/>
    </source>
</evidence>
<keyword evidence="7" id="KW-1185">Reference proteome</keyword>
<evidence type="ECO:0000256" key="5">
    <source>
        <dbReference type="PIRSR" id="PIRSR607702-1"/>
    </source>
</evidence>
<dbReference type="OMA" id="KFVVRGY"/>
<dbReference type="STRING" id="36166.T1GT35"/>
<dbReference type="EMBL" id="CAQQ02149197">
    <property type="status" value="NOT_ANNOTATED_CDS"/>
    <property type="molecule type" value="Genomic_DNA"/>
</dbReference>
<dbReference type="InterPro" id="IPR038596">
    <property type="entry name" value="Janus_sf"/>
</dbReference>
<dbReference type="EnsemblMetazoa" id="MESCA006855-RA">
    <property type="protein sequence ID" value="MESCA006855-PA"/>
    <property type="gene ID" value="MESCA006855"/>
</dbReference>
<accession>T1GT35</accession>
<evidence type="ECO:0000256" key="2">
    <source>
        <dbReference type="ARBA" id="ARBA00010971"/>
    </source>
</evidence>
<dbReference type="Gene3D" id="3.50.20.20">
    <property type="entry name" value="Janus/Ocnus"/>
    <property type="match status" value="1"/>
</dbReference>
<dbReference type="GO" id="GO:0030154">
    <property type="term" value="P:cell differentiation"/>
    <property type="evidence" value="ECO:0007669"/>
    <property type="project" value="UniProtKB-KW"/>
</dbReference>
<evidence type="ECO:0008006" key="8">
    <source>
        <dbReference type="Google" id="ProtNLM"/>
    </source>
</evidence>
<dbReference type="InterPro" id="IPR007702">
    <property type="entry name" value="Janus"/>
</dbReference>
<evidence type="ECO:0000313" key="7">
    <source>
        <dbReference type="Proteomes" id="UP000015102"/>
    </source>
</evidence>
<dbReference type="GO" id="GO:0101006">
    <property type="term" value="F:protein histidine phosphatase activity"/>
    <property type="evidence" value="ECO:0007669"/>
    <property type="project" value="TreeGrafter"/>
</dbReference>
<evidence type="ECO:0000256" key="4">
    <source>
        <dbReference type="ARBA" id="ARBA00022928"/>
    </source>
</evidence>
<comment type="similarity">
    <text evidence="2">Belongs to the janus family.</text>
</comment>
<dbReference type="Pfam" id="PF05005">
    <property type="entry name" value="Ocnus"/>
    <property type="match status" value="1"/>
</dbReference>
<reference evidence="6" key="2">
    <citation type="submission" date="2015-06" db="UniProtKB">
        <authorList>
            <consortium name="EnsemblMetazoa"/>
        </authorList>
    </citation>
    <scope>IDENTIFICATION</scope>
</reference>
<dbReference type="PANTHER" id="PTHR12258">
    <property type="entry name" value="JANUS-A/JANUS-B"/>
    <property type="match status" value="1"/>
</dbReference>
<dbReference type="AlphaFoldDB" id="T1GT35"/>
<dbReference type="PANTHER" id="PTHR12258:SF5">
    <property type="entry name" value="BCDNA.GH02250-RELATED"/>
    <property type="match status" value="1"/>
</dbReference>